<dbReference type="EC" id="2.7.7.15" evidence="8"/>
<gene>
    <name evidence="11" type="ORF">IE81DRAFT_285020</name>
</gene>
<dbReference type="InterPro" id="IPR045049">
    <property type="entry name" value="Pcy1-like"/>
</dbReference>
<evidence type="ECO:0000259" key="10">
    <source>
        <dbReference type="Pfam" id="PF01467"/>
    </source>
</evidence>
<evidence type="ECO:0000313" key="11">
    <source>
        <dbReference type="EMBL" id="PWN45892.1"/>
    </source>
</evidence>
<organism evidence="11 12">
    <name type="scientific">Ceraceosorus guamensis</name>
    <dbReference type="NCBI Taxonomy" id="1522189"/>
    <lineage>
        <taxon>Eukaryota</taxon>
        <taxon>Fungi</taxon>
        <taxon>Dikarya</taxon>
        <taxon>Basidiomycota</taxon>
        <taxon>Ustilaginomycotina</taxon>
        <taxon>Exobasidiomycetes</taxon>
        <taxon>Ceraceosorales</taxon>
        <taxon>Ceraceosoraceae</taxon>
        <taxon>Ceraceosorus</taxon>
    </lineage>
</organism>
<dbReference type="InParanoid" id="A0A316W7U8"/>
<feature type="region of interest" description="Disordered" evidence="9">
    <location>
        <begin position="22"/>
        <end position="52"/>
    </location>
</feature>
<dbReference type="CDD" id="cd02174">
    <property type="entry name" value="CCT"/>
    <property type="match status" value="1"/>
</dbReference>
<keyword evidence="3" id="KW-0808">Transferase</keyword>
<dbReference type="PANTHER" id="PTHR10739">
    <property type="entry name" value="CYTIDYLYLTRANSFERASE"/>
    <property type="match status" value="1"/>
</dbReference>
<evidence type="ECO:0000256" key="8">
    <source>
        <dbReference type="ARBA" id="ARBA00026101"/>
    </source>
</evidence>
<evidence type="ECO:0000256" key="4">
    <source>
        <dbReference type="ARBA" id="ARBA00022695"/>
    </source>
</evidence>
<evidence type="ECO:0000256" key="5">
    <source>
        <dbReference type="ARBA" id="ARBA00023098"/>
    </source>
</evidence>
<dbReference type="InterPro" id="IPR014729">
    <property type="entry name" value="Rossmann-like_a/b/a_fold"/>
</dbReference>
<keyword evidence="5" id="KW-0443">Lipid metabolism</keyword>
<keyword evidence="6" id="KW-0594">Phospholipid biosynthesis</keyword>
<feature type="domain" description="Cytidyltransferase-like" evidence="10">
    <location>
        <begin position="175"/>
        <end position="302"/>
    </location>
</feature>
<dbReference type="GO" id="GO:0031210">
    <property type="term" value="F:phosphatidylcholine binding"/>
    <property type="evidence" value="ECO:0007669"/>
    <property type="project" value="TreeGrafter"/>
</dbReference>
<keyword evidence="12" id="KW-1185">Reference proteome</keyword>
<dbReference type="InterPro" id="IPR041723">
    <property type="entry name" value="CCT"/>
</dbReference>
<dbReference type="GeneID" id="37033484"/>
<dbReference type="Proteomes" id="UP000245783">
    <property type="component" value="Unassembled WGS sequence"/>
</dbReference>
<dbReference type="InterPro" id="IPR004821">
    <property type="entry name" value="Cyt_trans-like"/>
</dbReference>
<feature type="region of interest" description="Disordered" evidence="9">
    <location>
        <begin position="93"/>
        <end position="135"/>
    </location>
</feature>
<dbReference type="SUPFAM" id="SSF52374">
    <property type="entry name" value="Nucleotidylyl transferase"/>
    <property type="match status" value="1"/>
</dbReference>
<dbReference type="PANTHER" id="PTHR10739:SF13">
    <property type="entry name" value="CHOLINE-PHOSPHATE CYTIDYLYLTRANSFERASE"/>
    <property type="match status" value="1"/>
</dbReference>
<evidence type="ECO:0000256" key="3">
    <source>
        <dbReference type="ARBA" id="ARBA00022679"/>
    </source>
</evidence>
<dbReference type="OrthoDB" id="17102at2759"/>
<protein>
    <recommendedName>
        <fullName evidence="8">choline-phosphate cytidylyltransferase</fullName>
        <ecNumber evidence="8">2.7.7.15</ecNumber>
    </recommendedName>
</protein>
<name>A0A316W7U8_9BASI</name>
<dbReference type="Pfam" id="PF01467">
    <property type="entry name" value="CTP_transf_like"/>
    <property type="match status" value="1"/>
</dbReference>
<evidence type="ECO:0000256" key="9">
    <source>
        <dbReference type="SAM" id="MobiDB-lite"/>
    </source>
</evidence>
<evidence type="ECO:0000256" key="7">
    <source>
        <dbReference type="ARBA" id="ARBA00023264"/>
    </source>
</evidence>
<dbReference type="GO" id="GO:0005635">
    <property type="term" value="C:nuclear envelope"/>
    <property type="evidence" value="ECO:0007669"/>
    <property type="project" value="TreeGrafter"/>
</dbReference>
<dbReference type="RefSeq" id="XP_025373052.1">
    <property type="nucleotide sequence ID" value="XM_025511614.1"/>
</dbReference>
<keyword evidence="4" id="KW-0548">Nucleotidyltransferase</keyword>
<keyword evidence="7" id="KW-1208">Phospholipid metabolism</keyword>
<dbReference type="Gene3D" id="3.40.50.620">
    <property type="entry name" value="HUPs"/>
    <property type="match status" value="1"/>
</dbReference>
<evidence type="ECO:0000256" key="2">
    <source>
        <dbReference type="ARBA" id="ARBA00022516"/>
    </source>
</evidence>
<evidence type="ECO:0000313" key="12">
    <source>
        <dbReference type="Proteomes" id="UP000245783"/>
    </source>
</evidence>
<reference evidence="11 12" key="1">
    <citation type="journal article" date="2018" name="Mol. Biol. Evol.">
        <title>Broad Genomic Sampling Reveals a Smut Pathogenic Ancestry of the Fungal Clade Ustilaginomycotina.</title>
        <authorList>
            <person name="Kijpornyongpan T."/>
            <person name="Mondo S.J."/>
            <person name="Barry K."/>
            <person name="Sandor L."/>
            <person name="Lee J."/>
            <person name="Lipzen A."/>
            <person name="Pangilinan J."/>
            <person name="LaButti K."/>
            <person name="Hainaut M."/>
            <person name="Henrissat B."/>
            <person name="Grigoriev I.V."/>
            <person name="Spatafora J.W."/>
            <person name="Aime M.C."/>
        </authorList>
    </citation>
    <scope>NUCLEOTIDE SEQUENCE [LARGE SCALE GENOMIC DNA]</scope>
    <source>
        <strain evidence="11 12">MCA 4658</strain>
    </source>
</reference>
<dbReference type="NCBIfam" id="TIGR00125">
    <property type="entry name" value="cyt_tran_rel"/>
    <property type="match status" value="1"/>
</dbReference>
<dbReference type="EMBL" id="KZ819353">
    <property type="protein sequence ID" value="PWN45892.1"/>
    <property type="molecule type" value="Genomic_DNA"/>
</dbReference>
<evidence type="ECO:0000256" key="6">
    <source>
        <dbReference type="ARBA" id="ARBA00023209"/>
    </source>
</evidence>
<comment type="similarity">
    <text evidence="1">Belongs to the cytidylyltransferase family.</text>
</comment>
<feature type="region of interest" description="Disordered" evidence="9">
    <location>
        <begin position="64"/>
        <end position="83"/>
    </location>
</feature>
<dbReference type="STRING" id="1522189.A0A316W7U8"/>
<accession>A0A316W7U8</accession>
<keyword evidence="2" id="KW-0444">Lipid biosynthesis</keyword>
<dbReference type="AlphaFoldDB" id="A0A316W7U8"/>
<dbReference type="GO" id="GO:0004105">
    <property type="term" value="F:choline-phosphate cytidylyltransferase activity"/>
    <property type="evidence" value="ECO:0007669"/>
    <property type="project" value="UniProtKB-EC"/>
</dbReference>
<proteinExistence type="inferred from homology"/>
<evidence type="ECO:0000256" key="1">
    <source>
        <dbReference type="ARBA" id="ARBA00010101"/>
    </source>
</evidence>
<sequence length="327" mass="36031">MVPNIAATTNLLQGVSLSPRFHADADTDTETNLDISRSTATERDSDVTAASPYDGDVEFAARSYAGQTQQQSQPQAVSAASASANFPNSSASLSAFGTAPREAPSHSWAVGDPSQLTSNDRAETPHSEAPVPISTPDTIRDYIRKAIYEPDPLRDYRINLPPDGGRNPNRPVRIYADGVYDLFHYAHSLQLRQAKHFFPCVHLIVGVVSSASCAQHKNEPVLNSAERYASVRNCRWVDEVLEDAPWIIDQSLIDRLQIDYVAHDEAPYASKDGGNSDIYRFCKEQGKFLPTLRTPGVSTSELLGRIVSQYRQHSFDDKLAKIGLHFD</sequence>